<name>A0A239AAH4_9PSEU</name>
<keyword evidence="1" id="KW-0472">Membrane</keyword>
<evidence type="ECO:0000259" key="2">
    <source>
        <dbReference type="Pfam" id="PF02470"/>
    </source>
</evidence>
<dbReference type="AlphaFoldDB" id="A0A239AAH4"/>
<protein>
    <submittedName>
        <fullName evidence="3">Phospholipid/cholesterol/gamma-HCH transport system substrate-binding protein</fullName>
    </submittedName>
</protein>
<feature type="transmembrane region" description="Helical" evidence="1">
    <location>
        <begin position="20"/>
        <end position="38"/>
    </location>
</feature>
<organism evidence="3 4">
    <name type="scientific">Haloechinothrix alba</name>
    <dbReference type="NCBI Taxonomy" id="664784"/>
    <lineage>
        <taxon>Bacteria</taxon>
        <taxon>Bacillati</taxon>
        <taxon>Actinomycetota</taxon>
        <taxon>Actinomycetes</taxon>
        <taxon>Pseudonocardiales</taxon>
        <taxon>Pseudonocardiaceae</taxon>
        <taxon>Haloechinothrix</taxon>
    </lineage>
</organism>
<dbReference type="RefSeq" id="WP_141134766.1">
    <property type="nucleotide sequence ID" value="NZ_FZNW01000034.1"/>
</dbReference>
<dbReference type="EMBL" id="FZNW01000034">
    <property type="protein sequence ID" value="SNR92331.1"/>
    <property type="molecule type" value="Genomic_DNA"/>
</dbReference>
<dbReference type="InterPro" id="IPR003399">
    <property type="entry name" value="Mce/MlaD"/>
</dbReference>
<dbReference type="OrthoDB" id="5242071at2"/>
<reference evidence="3 4" key="1">
    <citation type="submission" date="2017-06" db="EMBL/GenBank/DDBJ databases">
        <authorList>
            <person name="Kim H.J."/>
            <person name="Triplett B.A."/>
        </authorList>
    </citation>
    <scope>NUCLEOTIDE SEQUENCE [LARGE SCALE GENOMIC DNA]</scope>
    <source>
        <strain evidence="3 4">DSM 45207</strain>
    </source>
</reference>
<dbReference type="Pfam" id="PF02470">
    <property type="entry name" value="MlaD"/>
    <property type="match status" value="1"/>
</dbReference>
<evidence type="ECO:0000256" key="1">
    <source>
        <dbReference type="SAM" id="Phobius"/>
    </source>
</evidence>
<feature type="domain" description="Mce/MlaD" evidence="2">
    <location>
        <begin position="49"/>
        <end position="128"/>
    </location>
</feature>
<evidence type="ECO:0000313" key="3">
    <source>
        <dbReference type="EMBL" id="SNR92331.1"/>
    </source>
</evidence>
<gene>
    <name evidence="3" type="ORF">SAMN06265360_1346</name>
</gene>
<dbReference type="PANTHER" id="PTHR33371:SF4">
    <property type="entry name" value="INTERMEMBRANE PHOSPHOLIPID TRANSPORT SYSTEM BINDING PROTEIN MLAD"/>
    <property type="match status" value="1"/>
</dbReference>
<dbReference type="InterPro" id="IPR052336">
    <property type="entry name" value="MlaD_Phospholipid_Transporter"/>
</dbReference>
<accession>A0A239AAH4</accession>
<sequence>MNAMKGHASARAGRVSSPFVFGVAFLAIVVIVLMLAVFKPSIQTILRSGETVTAEFDRNYQLRADVTRVKIGGLEVGVVSDIEETDKGTVEVSMKVEESALDTLGSEPSAVITPVTVLGGGYAIALKRGGAGDFNNEGIPQERTQIPVELDRVLETLPRPTRQSLQNTVEQLDTTLAGGGTESLQSLLAESPNTLRPAGEVLEAAQGDRPGVDLPQIVTNFHAMADVLTERQGQLGDIVTSLNDTTAVLAEQSHPLAEGIKSLPATLRSTRSGVIALRGSLDRLTTTAKEFRPAARELDSLLRELDPVLAEARPLMRDLRPLMRDARPLVEQLVPVASQGTETLENVRGPVMERVNGPISDTVMNTWRGSGPYKNSGAGMQSGHKFYEEVGYLAANMDRGSMTQDSQGSLLSFQVGAGTGSLDGVPQTPQNLLDQIEQYAGGGR</sequence>
<dbReference type="PANTHER" id="PTHR33371">
    <property type="entry name" value="INTERMEMBRANE PHOSPHOLIPID TRANSPORT SYSTEM BINDING PROTEIN MLAD-RELATED"/>
    <property type="match status" value="1"/>
</dbReference>
<evidence type="ECO:0000313" key="4">
    <source>
        <dbReference type="Proteomes" id="UP000198348"/>
    </source>
</evidence>
<proteinExistence type="predicted"/>
<keyword evidence="1" id="KW-0812">Transmembrane</keyword>
<keyword evidence="4" id="KW-1185">Reference proteome</keyword>
<keyword evidence="1" id="KW-1133">Transmembrane helix</keyword>
<dbReference type="Proteomes" id="UP000198348">
    <property type="component" value="Unassembled WGS sequence"/>
</dbReference>